<dbReference type="PANTHER" id="PTHR40267:SF1">
    <property type="entry name" value="BLR3294 PROTEIN"/>
    <property type="match status" value="1"/>
</dbReference>
<dbReference type="EMBL" id="VCKZ01000156">
    <property type="protein sequence ID" value="TMR36178.1"/>
    <property type="molecule type" value="Genomic_DNA"/>
</dbReference>
<dbReference type="OrthoDB" id="6836758at2"/>
<accession>A0A5S4GTA8</accession>
<gene>
    <name evidence="1" type="ORF">ETD96_21295</name>
</gene>
<name>A0A5S4GTA8_9ACTN</name>
<keyword evidence="2" id="KW-1185">Reference proteome</keyword>
<dbReference type="AlphaFoldDB" id="A0A5S4GTA8"/>
<sequence length="254" mass="25759">MTVRVGVVVPSANPTVEPETRRLLPPGVDPYVARMAAPPGLDLPARLDWYGANAGEAIASLAGLDLAAVLVACTGATYRLGPDGDRRWSDALAERYGVPVVTSAGALLGALRAADVSRVSIVSPYPSWLTGQCAEFWRAAGMRVDVHEVRGGRPIYATGDGDVRAAVRAALGSGTAGPGHAVVVAGTGAASLGVLDELTPAGSLLLSSNLAGTWALLHAADASQALAASTGALARLAEEARTRPPALDQEGGAR</sequence>
<dbReference type="PANTHER" id="PTHR40267">
    <property type="entry name" value="BLR3294 PROTEIN"/>
    <property type="match status" value="1"/>
</dbReference>
<comment type="caution">
    <text evidence="1">The sequence shown here is derived from an EMBL/GenBank/DDBJ whole genome shotgun (WGS) entry which is preliminary data.</text>
</comment>
<dbReference type="Proteomes" id="UP000305238">
    <property type="component" value="Unassembled WGS sequence"/>
</dbReference>
<evidence type="ECO:0000313" key="1">
    <source>
        <dbReference type="EMBL" id="TMR36178.1"/>
    </source>
</evidence>
<protein>
    <recommendedName>
        <fullName evidence="3">Arylmalonate decarboxylase</fullName>
    </recommendedName>
</protein>
<reference evidence="1 2" key="1">
    <citation type="submission" date="2019-05" db="EMBL/GenBank/DDBJ databases">
        <title>Draft genome sequence of Actinomadura geliboluensis A8036.</title>
        <authorList>
            <person name="Saricaoglu S."/>
            <person name="Isik K."/>
        </authorList>
    </citation>
    <scope>NUCLEOTIDE SEQUENCE [LARGE SCALE GENOMIC DNA]</scope>
    <source>
        <strain evidence="1 2">A8036</strain>
    </source>
</reference>
<evidence type="ECO:0000313" key="2">
    <source>
        <dbReference type="Proteomes" id="UP000305238"/>
    </source>
</evidence>
<organism evidence="1 2">
    <name type="scientific">Actinomadura geliboluensis</name>
    <dbReference type="NCBI Taxonomy" id="882440"/>
    <lineage>
        <taxon>Bacteria</taxon>
        <taxon>Bacillati</taxon>
        <taxon>Actinomycetota</taxon>
        <taxon>Actinomycetes</taxon>
        <taxon>Streptosporangiales</taxon>
        <taxon>Thermomonosporaceae</taxon>
        <taxon>Actinomadura</taxon>
    </lineage>
</organism>
<dbReference type="InterPro" id="IPR053714">
    <property type="entry name" value="Iso_Racemase_Enz_sf"/>
</dbReference>
<dbReference type="Pfam" id="PF17645">
    <property type="entry name" value="Amdase"/>
    <property type="match status" value="1"/>
</dbReference>
<dbReference type="RefSeq" id="WP_138638233.1">
    <property type="nucleotide sequence ID" value="NZ_VCKZ01000156.1"/>
</dbReference>
<proteinExistence type="predicted"/>
<dbReference type="InterPro" id="IPR026286">
    <property type="entry name" value="MaiA/AMDase"/>
</dbReference>
<dbReference type="Gene3D" id="3.40.50.12500">
    <property type="match status" value="1"/>
</dbReference>
<evidence type="ECO:0008006" key="3">
    <source>
        <dbReference type="Google" id="ProtNLM"/>
    </source>
</evidence>